<accession>A0ABQ8AUL1</accession>
<keyword evidence="3" id="KW-1185">Reference proteome</keyword>
<reference evidence="2 3" key="1">
    <citation type="submission" date="2021-05" db="EMBL/GenBank/DDBJ databases">
        <title>Genome Assembly of Synthetic Allotetraploid Brassica napus Reveals Homoeologous Exchanges between Subgenomes.</title>
        <authorList>
            <person name="Davis J.T."/>
        </authorList>
    </citation>
    <scope>NUCLEOTIDE SEQUENCE [LARGE SCALE GENOMIC DNA]</scope>
    <source>
        <strain evidence="3">cv. Da-Ae</strain>
        <tissue evidence="2">Seedling</tissue>
    </source>
</reference>
<gene>
    <name evidence="2" type="ORF">HID58_045757</name>
</gene>
<feature type="region of interest" description="Disordered" evidence="1">
    <location>
        <begin position="1"/>
        <end position="148"/>
    </location>
</feature>
<evidence type="ECO:0000313" key="3">
    <source>
        <dbReference type="Proteomes" id="UP000824890"/>
    </source>
</evidence>
<feature type="compositionally biased region" description="Basic and acidic residues" evidence="1">
    <location>
        <begin position="1"/>
        <end position="11"/>
    </location>
</feature>
<feature type="compositionally biased region" description="Polar residues" evidence="1">
    <location>
        <begin position="91"/>
        <end position="111"/>
    </location>
</feature>
<dbReference type="EMBL" id="JAGKQM010000012">
    <property type="protein sequence ID" value="KAH0896189.1"/>
    <property type="molecule type" value="Genomic_DNA"/>
</dbReference>
<name>A0ABQ8AUL1_BRANA</name>
<protein>
    <submittedName>
        <fullName evidence="2">Uncharacterized protein</fullName>
    </submittedName>
</protein>
<evidence type="ECO:0000256" key="1">
    <source>
        <dbReference type="SAM" id="MobiDB-lite"/>
    </source>
</evidence>
<organism evidence="2 3">
    <name type="scientific">Brassica napus</name>
    <name type="common">Rape</name>
    <dbReference type="NCBI Taxonomy" id="3708"/>
    <lineage>
        <taxon>Eukaryota</taxon>
        <taxon>Viridiplantae</taxon>
        <taxon>Streptophyta</taxon>
        <taxon>Embryophyta</taxon>
        <taxon>Tracheophyta</taxon>
        <taxon>Spermatophyta</taxon>
        <taxon>Magnoliopsida</taxon>
        <taxon>eudicotyledons</taxon>
        <taxon>Gunneridae</taxon>
        <taxon>Pentapetalae</taxon>
        <taxon>rosids</taxon>
        <taxon>malvids</taxon>
        <taxon>Brassicales</taxon>
        <taxon>Brassicaceae</taxon>
        <taxon>Brassiceae</taxon>
        <taxon>Brassica</taxon>
    </lineage>
</organism>
<feature type="compositionally biased region" description="Basic and acidic residues" evidence="1">
    <location>
        <begin position="135"/>
        <end position="148"/>
    </location>
</feature>
<evidence type="ECO:0000313" key="2">
    <source>
        <dbReference type="EMBL" id="KAH0896189.1"/>
    </source>
</evidence>
<comment type="caution">
    <text evidence="2">The sequence shown here is derived from an EMBL/GenBank/DDBJ whole genome shotgun (WGS) entry which is preliminary data.</text>
</comment>
<feature type="compositionally biased region" description="Basic and acidic residues" evidence="1">
    <location>
        <begin position="58"/>
        <end position="74"/>
    </location>
</feature>
<proteinExistence type="predicted"/>
<sequence length="148" mass="17174">MMDKPNRERSPIQKGKNRRPKQWAITRKNLWAVNPKEKPLGKKTSSFHHMIDFPASVKTRDRSLPPVPERRHDGASPSAKHKRRRIRSTERLSTPTSRGSNASMKLQTTSIKPKPLRFLHEHRSSLMMEEEPEDENHLNQGKESKIKG</sequence>
<dbReference type="Proteomes" id="UP000824890">
    <property type="component" value="Unassembled WGS sequence"/>
</dbReference>